<evidence type="ECO:0000313" key="5">
    <source>
        <dbReference type="Proteomes" id="UP000321113"/>
    </source>
</evidence>
<dbReference type="EMBL" id="BJXK01000005">
    <property type="protein sequence ID" value="GEM79349.1"/>
    <property type="molecule type" value="Genomic_DNA"/>
</dbReference>
<dbReference type="PANTHER" id="PTHR10625">
    <property type="entry name" value="HISTONE DEACETYLASE HDAC1-RELATED"/>
    <property type="match status" value="1"/>
</dbReference>
<keyword evidence="2" id="KW-0378">Hydrolase</keyword>
<dbReference type="OrthoDB" id="9808367at2"/>
<dbReference type="InterPro" id="IPR023696">
    <property type="entry name" value="Ureohydrolase_dom_sf"/>
</dbReference>
<dbReference type="GO" id="GO:0004407">
    <property type="term" value="F:histone deacetylase activity"/>
    <property type="evidence" value="ECO:0007669"/>
    <property type="project" value="InterPro"/>
</dbReference>
<dbReference type="InterPro" id="IPR000286">
    <property type="entry name" value="HDACs"/>
</dbReference>
<keyword evidence="5" id="KW-1185">Reference proteome</keyword>
<dbReference type="Proteomes" id="UP000321113">
    <property type="component" value="Unassembled WGS sequence"/>
</dbReference>
<dbReference type="PRINTS" id="PR01270">
    <property type="entry name" value="HDASUPER"/>
</dbReference>
<sequence>MLPLIYHPIYSDLPLPDGHRYPIMKYKLLYEAVDLELRQRGIGVERVCFYQPEPLSIGTVSQCHDLDYINQLVAGGLPALKMRRIGFPWSEQLIKRTLTSTAGTVMTAQKAIEEGVAIHLSGGYHHAHAHYGSGFCLFNDLVVAANEALKHPDVDSVMIIDSDVHHGDGTATLCADNPDITTVSFHCEKNFPARKPSSDIDVPLARGTTDEEFLASFTSVVEMAVNLYRPDLILYDAGVDIHEGDELGFLEVSTEAIYQRDRLMLEIATERSIPVAAVVGGGYRSDHCDLIPIHMQLFKAALDLI</sequence>
<protein>
    <submittedName>
        <fullName evidence="4">Histone deacetylase</fullName>
    </submittedName>
</protein>
<evidence type="ECO:0000256" key="2">
    <source>
        <dbReference type="ARBA" id="ARBA00022801"/>
    </source>
</evidence>
<dbReference type="CDD" id="cd09993">
    <property type="entry name" value="HDAC_classIV"/>
    <property type="match status" value="1"/>
</dbReference>
<proteinExistence type="inferred from homology"/>
<evidence type="ECO:0000313" key="4">
    <source>
        <dbReference type="EMBL" id="GEM79349.1"/>
    </source>
</evidence>
<reference evidence="4 5" key="1">
    <citation type="submission" date="2019-07" db="EMBL/GenBank/DDBJ databases">
        <title>Whole genome shotgun sequence of Vibrio superstes NBRC 103154.</title>
        <authorList>
            <person name="Hosoyama A."/>
            <person name="Uohara A."/>
            <person name="Ohji S."/>
            <person name="Ichikawa N."/>
        </authorList>
    </citation>
    <scope>NUCLEOTIDE SEQUENCE [LARGE SCALE GENOMIC DNA]</scope>
    <source>
        <strain evidence="4 5">NBRC 103154</strain>
    </source>
</reference>
<dbReference type="Gene3D" id="3.40.800.20">
    <property type="entry name" value="Histone deacetylase domain"/>
    <property type="match status" value="1"/>
</dbReference>
<evidence type="ECO:0000259" key="3">
    <source>
        <dbReference type="Pfam" id="PF00850"/>
    </source>
</evidence>
<organism evidence="4 5">
    <name type="scientific">Vibrio superstes NBRC 103154</name>
    <dbReference type="NCBI Taxonomy" id="1219062"/>
    <lineage>
        <taxon>Bacteria</taxon>
        <taxon>Pseudomonadati</taxon>
        <taxon>Pseudomonadota</taxon>
        <taxon>Gammaproteobacteria</taxon>
        <taxon>Vibrionales</taxon>
        <taxon>Vibrionaceae</taxon>
        <taxon>Vibrio</taxon>
    </lineage>
</organism>
<dbReference type="SUPFAM" id="SSF52768">
    <property type="entry name" value="Arginase/deacetylase"/>
    <property type="match status" value="1"/>
</dbReference>
<dbReference type="AlphaFoldDB" id="A0A511QPT5"/>
<dbReference type="InterPro" id="IPR037138">
    <property type="entry name" value="His_deacetylse_dom_sf"/>
</dbReference>
<dbReference type="Pfam" id="PF00850">
    <property type="entry name" value="Hist_deacetyl"/>
    <property type="match status" value="1"/>
</dbReference>
<accession>A0A511QPT5</accession>
<dbReference type="GO" id="GO:0040029">
    <property type="term" value="P:epigenetic regulation of gene expression"/>
    <property type="evidence" value="ECO:0007669"/>
    <property type="project" value="TreeGrafter"/>
</dbReference>
<dbReference type="GO" id="GO:0016787">
    <property type="term" value="F:hydrolase activity"/>
    <property type="evidence" value="ECO:0007669"/>
    <property type="project" value="UniProtKB-KW"/>
</dbReference>
<dbReference type="InterPro" id="IPR044150">
    <property type="entry name" value="HDAC_classIV"/>
</dbReference>
<dbReference type="InterPro" id="IPR023801">
    <property type="entry name" value="His_deacetylse_dom"/>
</dbReference>
<comment type="similarity">
    <text evidence="1">Belongs to the histone deacetylase family.</text>
</comment>
<name>A0A511QPT5_9VIBR</name>
<comment type="caution">
    <text evidence="4">The sequence shown here is derived from an EMBL/GenBank/DDBJ whole genome shotgun (WGS) entry which is preliminary data.</text>
</comment>
<evidence type="ECO:0000256" key="1">
    <source>
        <dbReference type="ARBA" id="ARBA00005947"/>
    </source>
</evidence>
<dbReference type="RefSeq" id="WP_119007989.1">
    <property type="nucleotide sequence ID" value="NZ_BJXK01000005.1"/>
</dbReference>
<feature type="domain" description="Histone deacetylase" evidence="3">
    <location>
        <begin position="44"/>
        <end position="288"/>
    </location>
</feature>
<dbReference type="PANTHER" id="PTHR10625:SF19">
    <property type="entry name" value="HISTONE DEACETYLASE 12"/>
    <property type="match status" value="1"/>
</dbReference>
<gene>
    <name evidence="4" type="ORF">VSU01S_15940</name>
</gene>